<dbReference type="NCBIfam" id="TIGR02802">
    <property type="entry name" value="Pal_lipo"/>
    <property type="match status" value="1"/>
</dbReference>
<keyword evidence="2 8" id="KW-0732">Signal</keyword>
<dbReference type="Proteomes" id="UP000235116">
    <property type="component" value="Chromosome"/>
</dbReference>
<dbReference type="Gene3D" id="3.30.1330.60">
    <property type="entry name" value="OmpA-like domain"/>
    <property type="match status" value="1"/>
</dbReference>
<dbReference type="PANTHER" id="PTHR30329:SF21">
    <property type="entry name" value="LIPOPROTEIN YIAD-RELATED"/>
    <property type="match status" value="1"/>
</dbReference>
<dbReference type="InterPro" id="IPR036737">
    <property type="entry name" value="OmpA-like_sf"/>
</dbReference>
<dbReference type="PRINTS" id="PR01021">
    <property type="entry name" value="OMPADOMAIN"/>
</dbReference>
<keyword evidence="3 8" id="KW-0472">Membrane</keyword>
<dbReference type="AlphaFoldDB" id="A0A2K9LQG1"/>
<proteinExistence type="inferred from homology"/>
<evidence type="ECO:0000256" key="6">
    <source>
        <dbReference type="ARBA" id="ARBA00023288"/>
    </source>
</evidence>
<evidence type="ECO:0000256" key="3">
    <source>
        <dbReference type="ARBA" id="ARBA00023136"/>
    </source>
</evidence>
<feature type="region of interest" description="Disordered" evidence="9">
    <location>
        <begin position="23"/>
        <end position="56"/>
    </location>
</feature>
<evidence type="ECO:0000256" key="4">
    <source>
        <dbReference type="ARBA" id="ARBA00023139"/>
    </source>
</evidence>
<sequence length="173" mass="18621">MSMLNRNAFFALIAAVAISACSSTPEDTTEPAPAPAPEYSATDNEVQGGDYGAQEQTDPALQNRVVYFDFDKANIRPDAIATLQAHAQYLSQNPGARVRVEGHADERGTREYNMALGERRAKAAASFLAANGASASQLEIISYGEERPIALGHAEGSWSQNRRSELNYTSEAP</sequence>
<feature type="signal peptide" evidence="10">
    <location>
        <begin position="1"/>
        <end position="22"/>
    </location>
</feature>
<dbReference type="PANTHER" id="PTHR30329">
    <property type="entry name" value="STATOR ELEMENT OF FLAGELLAR MOTOR COMPLEX"/>
    <property type="match status" value="1"/>
</dbReference>
<keyword evidence="13" id="KW-1185">Reference proteome</keyword>
<keyword evidence="6 8" id="KW-0449">Lipoprotein</keyword>
<dbReference type="PROSITE" id="PS51257">
    <property type="entry name" value="PROKAR_LIPOPROTEIN"/>
    <property type="match status" value="1"/>
</dbReference>
<comment type="similarity">
    <text evidence="8">Belongs to the Pal lipoprotein family.</text>
</comment>
<dbReference type="InterPro" id="IPR039001">
    <property type="entry name" value="Pal"/>
</dbReference>
<evidence type="ECO:0000256" key="1">
    <source>
        <dbReference type="ARBA" id="ARBA00022618"/>
    </source>
</evidence>
<feature type="compositionally biased region" description="Polar residues" evidence="9">
    <location>
        <begin position="157"/>
        <end position="173"/>
    </location>
</feature>
<keyword evidence="7 8" id="KW-0131">Cell cycle</keyword>
<dbReference type="CDD" id="cd07185">
    <property type="entry name" value="OmpA_C-like"/>
    <property type="match status" value="1"/>
</dbReference>
<dbReference type="HAMAP" id="MF_02204">
    <property type="entry name" value="Pal"/>
    <property type="match status" value="1"/>
</dbReference>
<name>A0A2K9LQG1_9GAMM</name>
<dbReference type="EMBL" id="CP022684">
    <property type="protein sequence ID" value="AUM14568.1"/>
    <property type="molecule type" value="Genomic_DNA"/>
</dbReference>
<keyword evidence="1 8" id="KW-0132">Cell division</keyword>
<evidence type="ECO:0000256" key="8">
    <source>
        <dbReference type="HAMAP-Rule" id="MF_02204"/>
    </source>
</evidence>
<dbReference type="PROSITE" id="PS51123">
    <property type="entry name" value="OMPA_2"/>
    <property type="match status" value="1"/>
</dbReference>
<dbReference type="SUPFAM" id="SSF103088">
    <property type="entry name" value="OmpA-like"/>
    <property type="match status" value="1"/>
</dbReference>
<dbReference type="InterPro" id="IPR014169">
    <property type="entry name" value="Pal_lipo_C"/>
</dbReference>
<evidence type="ECO:0000259" key="11">
    <source>
        <dbReference type="PROSITE" id="PS51123"/>
    </source>
</evidence>
<evidence type="ECO:0000256" key="10">
    <source>
        <dbReference type="SAM" id="SignalP"/>
    </source>
</evidence>
<feature type="chain" id="PRO_5014649127" description="Peptidoglycan-associated lipoprotein" evidence="10">
    <location>
        <begin position="23"/>
        <end position="173"/>
    </location>
</feature>
<dbReference type="InterPro" id="IPR006664">
    <property type="entry name" value="OMP_bac"/>
</dbReference>
<evidence type="ECO:0000256" key="2">
    <source>
        <dbReference type="ARBA" id="ARBA00022729"/>
    </source>
</evidence>
<keyword evidence="4 8" id="KW-0564">Palmitate</keyword>
<dbReference type="GO" id="GO:0051301">
    <property type="term" value="P:cell division"/>
    <property type="evidence" value="ECO:0007669"/>
    <property type="project" value="UniProtKB-UniRule"/>
</dbReference>
<accession>A0A2K9LQG1</accession>
<dbReference type="KEGG" id="kak:Kalk_19975"/>
<feature type="domain" description="OmpA-like" evidence="11">
    <location>
        <begin position="55"/>
        <end position="172"/>
    </location>
</feature>
<protein>
    <recommendedName>
        <fullName evidence="8">Peptidoglycan-associated lipoprotein</fullName>
        <shortName evidence="8">PAL</shortName>
    </recommendedName>
</protein>
<gene>
    <name evidence="8 12" type="primary">pal</name>
    <name evidence="12" type="ORF">Kalk_19975</name>
</gene>
<keyword evidence="5 8" id="KW-0998">Cell outer membrane</keyword>
<dbReference type="InterPro" id="IPR050330">
    <property type="entry name" value="Bact_OuterMem_StrucFunc"/>
</dbReference>
<dbReference type="GO" id="GO:0009279">
    <property type="term" value="C:cell outer membrane"/>
    <property type="evidence" value="ECO:0007669"/>
    <property type="project" value="UniProtKB-SubCell"/>
</dbReference>
<evidence type="ECO:0000256" key="9">
    <source>
        <dbReference type="SAM" id="MobiDB-lite"/>
    </source>
</evidence>
<evidence type="ECO:0000313" key="13">
    <source>
        <dbReference type="Proteomes" id="UP000235116"/>
    </source>
</evidence>
<dbReference type="Pfam" id="PF00691">
    <property type="entry name" value="OmpA"/>
    <property type="match status" value="1"/>
</dbReference>
<comment type="function">
    <text evidence="8">Part of the Tol-Pal system, which plays a role in outer membrane invagination during cell division and is important for maintaining outer membrane integrity.</text>
</comment>
<comment type="subunit">
    <text evidence="8">The Tol-Pal system is composed of five core proteins: the inner membrane proteins TolA, TolQ and TolR, the periplasmic protein TolB and the outer membrane protein Pal. They form a network linking the inner and outer membranes and the peptidoglycan layer.</text>
</comment>
<evidence type="ECO:0000256" key="5">
    <source>
        <dbReference type="ARBA" id="ARBA00023237"/>
    </source>
</evidence>
<reference evidence="13" key="1">
    <citation type="submission" date="2017-08" db="EMBL/GenBank/DDBJ databases">
        <title>Direct submision.</title>
        <authorList>
            <person name="Kim S.-J."/>
            <person name="Rhee S.-K."/>
        </authorList>
    </citation>
    <scope>NUCLEOTIDE SEQUENCE [LARGE SCALE GENOMIC DNA]</scope>
    <source>
        <strain evidence="13">GI5</strain>
    </source>
</reference>
<evidence type="ECO:0000256" key="7">
    <source>
        <dbReference type="ARBA" id="ARBA00023306"/>
    </source>
</evidence>
<evidence type="ECO:0000313" key="12">
    <source>
        <dbReference type="EMBL" id="AUM14568.1"/>
    </source>
</evidence>
<dbReference type="InterPro" id="IPR006665">
    <property type="entry name" value="OmpA-like"/>
</dbReference>
<feature type="region of interest" description="Disordered" evidence="9">
    <location>
        <begin position="153"/>
        <end position="173"/>
    </location>
</feature>
<dbReference type="RefSeq" id="WP_101895941.1">
    <property type="nucleotide sequence ID" value="NZ_CP022684.1"/>
</dbReference>
<organism evidence="12 13">
    <name type="scientific">Ketobacter alkanivorans</name>
    <dbReference type="NCBI Taxonomy" id="1917421"/>
    <lineage>
        <taxon>Bacteria</taxon>
        <taxon>Pseudomonadati</taxon>
        <taxon>Pseudomonadota</taxon>
        <taxon>Gammaproteobacteria</taxon>
        <taxon>Pseudomonadales</taxon>
        <taxon>Ketobacteraceae</taxon>
        <taxon>Ketobacter</taxon>
    </lineage>
</organism>
<dbReference type="OrthoDB" id="9809164at2"/>
<comment type="subcellular location">
    <subcellularLocation>
        <location evidence="8">Cell outer membrane</location>
        <topology evidence="8">Lipid-anchor</topology>
    </subcellularLocation>
</comment>